<dbReference type="InterPro" id="IPR011990">
    <property type="entry name" value="TPR-like_helical_dom_sf"/>
</dbReference>
<keyword evidence="3" id="KW-1185">Reference proteome</keyword>
<keyword evidence="1" id="KW-1133">Transmembrane helix</keyword>
<dbReference type="SUPFAM" id="SSF48452">
    <property type="entry name" value="TPR-like"/>
    <property type="match status" value="1"/>
</dbReference>
<evidence type="ECO:0000313" key="2">
    <source>
        <dbReference type="EMBL" id="WCO03604.1"/>
    </source>
</evidence>
<dbReference type="Proteomes" id="UP001202717">
    <property type="component" value="Chromosome"/>
</dbReference>
<name>A0ABY7S349_9FLAO</name>
<dbReference type="Gene3D" id="1.25.40.10">
    <property type="entry name" value="Tetratricopeptide repeat domain"/>
    <property type="match status" value="1"/>
</dbReference>
<keyword evidence="1" id="KW-0812">Transmembrane</keyword>
<accession>A0ABY7S349</accession>
<sequence length="153" mass="17717">MKEDYISMSMMLLAAGLIIYGHYRYGTVYIAFQELKKENYDKAEKLISKIKNPDLLSKGQKSYYHFTQGAIASNNDEWEKSYSEWSKAIEIGLRTENDTSIALLNLANVELERKNFDKANDFIAKVRELNLKPLVKSETDRIQNEINVAQQRV</sequence>
<reference evidence="2 3" key="1">
    <citation type="submission" date="2023-01" db="EMBL/GenBank/DDBJ databases">
        <title>Psychroserpens ponticola sp. nov., isolated from seawater.</title>
        <authorList>
            <person name="Kristyanto S."/>
            <person name="Jung J."/>
            <person name="Kim J.M."/>
            <person name="Jeon C.O."/>
        </authorList>
    </citation>
    <scope>NUCLEOTIDE SEQUENCE [LARGE SCALE GENOMIC DNA]</scope>
    <source>
        <strain evidence="2 3">MSW6</strain>
    </source>
</reference>
<dbReference type="RefSeq" id="WP_249997293.1">
    <property type="nucleotide sequence ID" value="NZ_CP116221.1"/>
</dbReference>
<dbReference type="EMBL" id="CP116221">
    <property type="protein sequence ID" value="WCO03604.1"/>
    <property type="molecule type" value="Genomic_DNA"/>
</dbReference>
<keyword evidence="1" id="KW-0472">Membrane</keyword>
<proteinExistence type="predicted"/>
<protein>
    <recommendedName>
        <fullName evidence="4">Tetratricopeptide repeat protein</fullName>
    </recommendedName>
</protein>
<evidence type="ECO:0000256" key="1">
    <source>
        <dbReference type="SAM" id="Phobius"/>
    </source>
</evidence>
<feature type="transmembrane region" description="Helical" evidence="1">
    <location>
        <begin position="6"/>
        <end position="23"/>
    </location>
</feature>
<organism evidence="2 3">
    <name type="scientific">Psychroserpens ponticola</name>
    <dbReference type="NCBI Taxonomy" id="2932268"/>
    <lineage>
        <taxon>Bacteria</taxon>
        <taxon>Pseudomonadati</taxon>
        <taxon>Bacteroidota</taxon>
        <taxon>Flavobacteriia</taxon>
        <taxon>Flavobacteriales</taxon>
        <taxon>Flavobacteriaceae</taxon>
        <taxon>Psychroserpens</taxon>
    </lineage>
</organism>
<evidence type="ECO:0008006" key="4">
    <source>
        <dbReference type="Google" id="ProtNLM"/>
    </source>
</evidence>
<gene>
    <name evidence="2" type="ORF">MUN68_008855</name>
</gene>
<evidence type="ECO:0000313" key="3">
    <source>
        <dbReference type="Proteomes" id="UP001202717"/>
    </source>
</evidence>